<dbReference type="AlphaFoldDB" id="A0AAD4KL30"/>
<evidence type="ECO:0000313" key="2">
    <source>
        <dbReference type="Proteomes" id="UP001201262"/>
    </source>
</evidence>
<name>A0AAD4KL30_9EURO</name>
<dbReference type="SUPFAM" id="SSF52540">
    <property type="entry name" value="P-loop containing nucleoside triphosphate hydrolases"/>
    <property type="match status" value="1"/>
</dbReference>
<evidence type="ECO:0000313" key="1">
    <source>
        <dbReference type="EMBL" id="KAH8694047.1"/>
    </source>
</evidence>
<reference evidence="1" key="1">
    <citation type="submission" date="2021-12" db="EMBL/GenBank/DDBJ databases">
        <title>Convergent genome expansion in fungi linked to evolution of root-endophyte symbiosis.</title>
        <authorList>
            <consortium name="DOE Joint Genome Institute"/>
            <person name="Ke Y.-H."/>
            <person name="Bonito G."/>
            <person name="Liao H.-L."/>
            <person name="Looney B."/>
            <person name="Rojas-Flechas A."/>
            <person name="Nash J."/>
            <person name="Hameed K."/>
            <person name="Schadt C."/>
            <person name="Martin F."/>
            <person name="Crous P.W."/>
            <person name="Miettinen O."/>
            <person name="Magnuson J.K."/>
            <person name="Labbe J."/>
            <person name="Jacobson D."/>
            <person name="Doktycz M.J."/>
            <person name="Veneault-Fourrey C."/>
            <person name="Kuo A."/>
            <person name="Mondo S."/>
            <person name="Calhoun S."/>
            <person name="Riley R."/>
            <person name="Ohm R."/>
            <person name="LaButti K."/>
            <person name="Andreopoulos B."/>
            <person name="Pangilinan J."/>
            <person name="Nolan M."/>
            <person name="Tritt A."/>
            <person name="Clum A."/>
            <person name="Lipzen A."/>
            <person name="Daum C."/>
            <person name="Barry K."/>
            <person name="Grigoriev I.V."/>
            <person name="Vilgalys R."/>
        </authorList>
    </citation>
    <scope>NUCLEOTIDE SEQUENCE</scope>
    <source>
        <strain evidence="1">PMI_201</strain>
    </source>
</reference>
<dbReference type="EMBL" id="JAJTJA010000009">
    <property type="protein sequence ID" value="KAH8694047.1"/>
    <property type="molecule type" value="Genomic_DNA"/>
</dbReference>
<dbReference type="PANTHER" id="PTHR48419">
    <property type="entry name" value="SULFOTRANSFERASE DOMAIN-CONTAINING PROTEIN"/>
    <property type="match status" value="1"/>
</dbReference>
<dbReference type="RefSeq" id="XP_046069717.1">
    <property type="nucleotide sequence ID" value="XM_046214313.1"/>
</dbReference>
<dbReference type="GeneID" id="70244600"/>
<gene>
    <name evidence="1" type="ORF">BGW36DRAFT_361870</name>
</gene>
<protein>
    <submittedName>
        <fullName evidence="1">Uncharacterized protein</fullName>
    </submittedName>
</protein>
<comment type="caution">
    <text evidence="1">The sequence shown here is derived from an EMBL/GenBank/DDBJ whole genome shotgun (WGS) entry which is preliminary data.</text>
</comment>
<keyword evidence="2" id="KW-1185">Reference proteome</keyword>
<organism evidence="1 2">
    <name type="scientific">Talaromyces proteolyticus</name>
    <dbReference type="NCBI Taxonomy" id="1131652"/>
    <lineage>
        <taxon>Eukaryota</taxon>
        <taxon>Fungi</taxon>
        <taxon>Dikarya</taxon>
        <taxon>Ascomycota</taxon>
        <taxon>Pezizomycotina</taxon>
        <taxon>Eurotiomycetes</taxon>
        <taxon>Eurotiomycetidae</taxon>
        <taxon>Eurotiales</taxon>
        <taxon>Trichocomaceae</taxon>
        <taxon>Talaromyces</taxon>
        <taxon>Talaromyces sect. Bacilispori</taxon>
    </lineage>
</organism>
<sequence>MEATATNGHQTQPAPRNRLFLVSSPRTASNLLVKVLALAQQPNALINERGGYVLWNAFMSANLDGRLFKPLNQWTAADKAKLREDSQRCLNELEESSAKAEQEGKMFVTKEHAGWFMKMSAIQEYVNSKDTVNDEPPPALDYPIAYGSSDKMGFSPNNKTMFADAYLRTWQAAFIIRHPALVFPSAQRSLGKLLKDTMEGDILEKSISINMTFRWTRALFDFFQEQGDKPPAVLDAHDLINNPLVVAKYSKLIGLDPTQLQFEWDTQARKETKGHNEMTEEERRDYMEAFMLATLRNSSGIDKNKAPENIDIAVEASKWKEEFGEDIASMLEKAVVEAMPDYEYLKARRVSVEDGEILC</sequence>
<proteinExistence type="predicted"/>
<dbReference type="Proteomes" id="UP001201262">
    <property type="component" value="Unassembled WGS sequence"/>
</dbReference>
<dbReference type="Gene3D" id="3.40.50.300">
    <property type="entry name" value="P-loop containing nucleotide triphosphate hydrolases"/>
    <property type="match status" value="1"/>
</dbReference>
<dbReference type="InterPro" id="IPR053226">
    <property type="entry name" value="Pyrrolopyrazine_biosynth_F"/>
</dbReference>
<dbReference type="InterPro" id="IPR027417">
    <property type="entry name" value="P-loop_NTPase"/>
</dbReference>
<accession>A0AAD4KL30</accession>
<dbReference type="PANTHER" id="PTHR48419:SF1">
    <property type="entry name" value="SULFOTRANSFERASE DOMAIN-CONTAINING PROTEIN"/>
    <property type="match status" value="1"/>
</dbReference>